<accession>A0A8R7QB02</accession>
<protein>
    <recommendedName>
        <fullName evidence="4">Reverse transcriptase domain-containing protein</fullName>
    </recommendedName>
</protein>
<organism evidence="2 3">
    <name type="scientific">Triticum urartu</name>
    <name type="common">Red wild einkorn</name>
    <name type="synonym">Crithodium urartu</name>
    <dbReference type="NCBI Taxonomy" id="4572"/>
    <lineage>
        <taxon>Eukaryota</taxon>
        <taxon>Viridiplantae</taxon>
        <taxon>Streptophyta</taxon>
        <taxon>Embryophyta</taxon>
        <taxon>Tracheophyta</taxon>
        <taxon>Spermatophyta</taxon>
        <taxon>Magnoliopsida</taxon>
        <taxon>Liliopsida</taxon>
        <taxon>Poales</taxon>
        <taxon>Poaceae</taxon>
        <taxon>BOP clade</taxon>
        <taxon>Pooideae</taxon>
        <taxon>Triticodae</taxon>
        <taxon>Triticeae</taxon>
        <taxon>Triticinae</taxon>
        <taxon>Triticum</taxon>
    </lineage>
</organism>
<reference evidence="3" key="1">
    <citation type="journal article" date="2013" name="Nature">
        <title>Draft genome of the wheat A-genome progenitor Triticum urartu.</title>
        <authorList>
            <person name="Ling H.Q."/>
            <person name="Zhao S."/>
            <person name="Liu D."/>
            <person name="Wang J."/>
            <person name="Sun H."/>
            <person name="Zhang C."/>
            <person name="Fan H."/>
            <person name="Li D."/>
            <person name="Dong L."/>
            <person name="Tao Y."/>
            <person name="Gao C."/>
            <person name="Wu H."/>
            <person name="Li Y."/>
            <person name="Cui Y."/>
            <person name="Guo X."/>
            <person name="Zheng S."/>
            <person name="Wang B."/>
            <person name="Yu K."/>
            <person name="Liang Q."/>
            <person name="Yang W."/>
            <person name="Lou X."/>
            <person name="Chen J."/>
            <person name="Feng M."/>
            <person name="Jian J."/>
            <person name="Zhang X."/>
            <person name="Luo G."/>
            <person name="Jiang Y."/>
            <person name="Liu J."/>
            <person name="Wang Z."/>
            <person name="Sha Y."/>
            <person name="Zhang B."/>
            <person name="Wu H."/>
            <person name="Tang D."/>
            <person name="Shen Q."/>
            <person name="Xue P."/>
            <person name="Zou S."/>
            <person name="Wang X."/>
            <person name="Liu X."/>
            <person name="Wang F."/>
            <person name="Yang Y."/>
            <person name="An X."/>
            <person name="Dong Z."/>
            <person name="Zhang K."/>
            <person name="Zhang X."/>
            <person name="Luo M.C."/>
            <person name="Dvorak J."/>
            <person name="Tong Y."/>
            <person name="Wang J."/>
            <person name="Yang H."/>
            <person name="Li Z."/>
            <person name="Wang D."/>
            <person name="Zhang A."/>
            <person name="Wang J."/>
        </authorList>
    </citation>
    <scope>NUCLEOTIDE SEQUENCE</scope>
    <source>
        <strain evidence="3">cv. G1812</strain>
    </source>
</reference>
<feature type="signal peptide" evidence="1">
    <location>
        <begin position="1"/>
        <end position="27"/>
    </location>
</feature>
<dbReference type="Proteomes" id="UP000015106">
    <property type="component" value="Chromosome 5"/>
</dbReference>
<evidence type="ECO:0000313" key="2">
    <source>
        <dbReference type="EnsemblPlants" id="TuG1812G0500000812.01.T01.cds306024"/>
    </source>
</evidence>
<keyword evidence="3" id="KW-1185">Reference proteome</keyword>
<reference evidence="2" key="3">
    <citation type="submission" date="2022-06" db="UniProtKB">
        <authorList>
            <consortium name="EnsemblPlants"/>
        </authorList>
    </citation>
    <scope>IDENTIFICATION</scope>
</reference>
<name>A0A8R7QB02_TRIUA</name>
<reference evidence="2" key="2">
    <citation type="submission" date="2018-03" db="EMBL/GenBank/DDBJ databases">
        <title>The Triticum urartu genome reveals the dynamic nature of wheat genome evolution.</title>
        <authorList>
            <person name="Ling H."/>
            <person name="Ma B."/>
            <person name="Shi X."/>
            <person name="Liu H."/>
            <person name="Dong L."/>
            <person name="Sun H."/>
            <person name="Cao Y."/>
            <person name="Gao Q."/>
            <person name="Zheng S."/>
            <person name="Li Y."/>
            <person name="Yu Y."/>
            <person name="Du H."/>
            <person name="Qi M."/>
            <person name="Li Y."/>
            <person name="Yu H."/>
            <person name="Cui Y."/>
            <person name="Wang N."/>
            <person name="Chen C."/>
            <person name="Wu H."/>
            <person name="Zhao Y."/>
            <person name="Zhang J."/>
            <person name="Li Y."/>
            <person name="Zhou W."/>
            <person name="Zhang B."/>
            <person name="Hu W."/>
            <person name="Eijk M."/>
            <person name="Tang J."/>
            <person name="Witsenboer H."/>
            <person name="Zhao S."/>
            <person name="Li Z."/>
            <person name="Zhang A."/>
            <person name="Wang D."/>
            <person name="Liang C."/>
        </authorList>
    </citation>
    <scope>NUCLEOTIDE SEQUENCE [LARGE SCALE GENOMIC DNA]</scope>
    <source>
        <strain evidence="2">cv. G1812</strain>
    </source>
</reference>
<proteinExistence type="predicted"/>
<dbReference type="Gramene" id="TuG1812G0500000812.01.T01">
    <property type="protein sequence ID" value="TuG1812G0500000812.01.T01.cds306024"/>
    <property type="gene ID" value="TuG1812G0500000812.01"/>
</dbReference>
<sequence>MMELLQQLGFSSLWMDWIALLLSTSSSADLLNGDPGESFLHQRGLRQGDPLSPLLFILCIDHPHRLLETATRAGTLNTILGTMARMRTSLY</sequence>
<evidence type="ECO:0008006" key="4">
    <source>
        <dbReference type="Google" id="ProtNLM"/>
    </source>
</evidence>
<dbReference type="EnsemblPlants" id="TuG1812G0500000812.01.T01">
    <property type="protein sequence ID" value="TuG1812G0500000812.01.T01.cds306024"/>
    <property type="gene ID" value="TuG1812G0500000812.01"/>
</dbReference>
<dbReference type="AlphaFoldDB" id="A0A8R7QB02"/>
<evidence type="ECO:0000256" key="1">
    <source>
        <dbReference type="SAM" id="SignalP"/>
    </source>
</evidence>
<feature type="chain" id="PRO_5035916256" description="Reverse transcriptase domain-containing protein" evidence="1">
    <location>
        <begin position="28"/>
        <end position="91"/>
    </location>
</feature>
<keyword evidence="1" id="KW-0732">Signal</keyword>
<evidence type="ECO:0000313" key="3">
    <source>
        <dbReference type="Proteomes" id="UP000015106"/>
    </source>
</evidence>